<accession>A0A0D6R7L8</accession>
<organism evidence="4">
    <name type="scientific">Araucaria cunninghamii</name>
    <name type="common">Hoop pine</name>
    <name type="synonym">Moreton Bay pine</name>
    <dbReference type="NCBI Taxonomy" id="56994"/>
    <lineage>
        <taxon>Eukaryota</taxon>
        <taxon>Viridiplantae</taxon>
        <taxon>Streptophyta</taxon>
        <taxon>Embryophyta</taxon>
        <taxon>Tracheophyta</taxon>
        <taxon>Spermatophyta</taxon>
        <taxon>Pinopsida</taxon>
        <taxon>Pinidae</taxon>
        <taxon>Conifers II</taxon>
        <taxon>Araucariales</taxon>
        <taxon>Araucariaceae</taxon>
        <taxon>Araucaria</taxon>
    </lineage>
</organism>
<name>A0A0D6R7L8_ARACU</name>
<sequence length="362" mass="41707">MKRDGTLAMIVHKHVVRDVFLAVVSIAGIVLVLSAFLDNSNIRTAPVDKFLPETVSNAVHRFVSDKPPNKMKKSAEAPAPPPPDELDRVLAKTAKNGTVIITTLNKAWAEPNTMIDLFLESFRIGEGTRELLDNVLIVGLDAKAYNRCLEIHRYCYSLKTKGVDFSAEKLYMTDDYLKMMWTRLGFLGDVLRRGYNMVFTDTDIMWLRNPMKKLAADADIQCTSDRYNGDPFDITNEANTGFMYVRSNNRTINFYRYWYLSRRFYPGRKEQDVLNELKFSNGFSRRGMTFMFLDTKYFGGFCEMSPFLDDVYTMHANCCRGQKAKLVDLRQTLEDWSNYRNGTTPTITEWRTPQACRGSWFT</sequence>
<dbReference type="PANTHER" id="PTHR46038">
    <property type="entry name" value="EXPRESSED PROTEIN-RELATED"/>
    <property type="match status" value="1"/>
</dbReference>
<evidence type="ECO:0000256" key="1">
    <source>
        <dbReference type="SAM" id="MobiDB-lite"/>
    </source>
</evidence>
<evidence type="ECO:0000313" key="4">
    <source>
        <dbReference type="EMBL" id="JAG98834.1"/>
    </source>
</evidence>
<keyword evidence="2" id="KW-0812">Transmembrane</keyword>
<reference evidence="4" key="1">
    <citation type="submission" date="2015-03" db="EMBL/GenBank/DDBJ databases">
        <title>A transcriptome of Araucaria cunninghamii, an australian fine timber species.</title>
        <authorList>
            <person name="Jing Yi C.J.Y."/>
            <person name="Yin San L.Y.S."/>
            <person name="Abdul Karim S.S."/>
            <person name="Wan Azmi N.N."/>
            <person name="Hercus R.R."/>
            <person name="Croft L.L."/>
        </authorList>
    </citation>
    <scope>NUCLEOTIDE SEQUENCE</scope>
    <source>
        <strain evidence="4">MI0301</strain>
        <tissue evidence="4">Leaf</tissue>
    </source>
</reference>
<proteinExistence type="predicted"/>
<dbReference type="EMBL" id="GCKF01017797">
    <property type="protein sequence ID" value="JAG98834.1"/>
    <property type="molecule type" value="Transcribed_RNA"/>
</dbReference>
<feature type="region of interest" description="Disordered" evidence="1">
    <location>
        <begin position="62"/>
        <end position="85"/>
    </location>
</feature>
<keyword evidence="2" id="KW-1133">Transmembrane helix</keyword>
<feature type="domain" description="Nucleotide-diphospho-sugar transferase" evidence="3">
    <location>
        <begin position="131"/>
        <end position="329"/>
    </location>
</feature>
<feature type="transmembrane region" description="Helical" evidence="2">
    <location>
        <begin position="20"/>
        <end position="37"/>
    </location>
</feature>
<dbReference type="InterPro" id="IPR044821">
    <property type="entry name" value="At1g28695/At4g15970-like"/>
</dbReference>
<dbReference type="InterPro" id="IPR005069">
    <property type="entry name" value="Nucl-diP-sugar_transferase"/>
</dbReference>
<evidence type="ECO:0000259" key="3">
    <source>
        <dbReference type="Pfam" id="PF03407"/>
    </source>
</evidence>
<evidence type="ECO:0000256" key="2">
    <source>
        <dbReference type="SAM" id="Phobius"/>
    </source>
</evidence>
<keyword evidence="2" id="KW-0472">Membrane</keyword>
<protein>
    <recommendedName>
        <fullName evidence="3">Nucleotide-diphospho-sugar transferase domain-containing protein</fullName>
    </recommendedName>
</protein>
<dbReference type="PANTHER" id="PTHR46038:SF38">
    <property type="entry name" value="GLYCOSYLTRANSFERASE-RELATED"/>
    <property type="match status" value="1"/>
</dbReference>
<dbReference type="Pfam" id="PF03407">
    <property type="entry name" value="Nucleotid_trans"/>
    <property type="match status" value="1"/>
</dbReference>
<dbReference type="AlphaFoldDB" id="A0A0D6R7L8"/>